<dbReference type="NCBIfam" id="TIGR04183">
    <property type="entry name" value="Por_Secre_tail"/>
    <property type="match status" value="1"/>
</dbReference>
<evidence type="ECO:0000256" key="2">
    <source>
        <dbReference type="SAM" id="SignalP"/>
    </source>
</evidence>
<feature type="domain" description="Secretion system C-terminal sorting" evidence="3">
    <location>
        <begin position="301"/>
        <end position="365"/>
    </location>
</feature>
<name>A0ABT8CV11_9FLAO</name>
<evidence type="ECO:0000259" key="3">
    <source>
        <dbReference type="Pfam" id="PF18962"/>
    </source>
</evidence>
<dbReference type="Proteomes" id="UP001242368">
    <property type="component" value="Unassembled WGS sequence"/>
</dbReference>
<dbReference type="Pfam" id="PF18962">
    <property type="entry name" value="Por_Secre_tail"/>
    <property type="match status" value="1"/>
</dbReference>
<dbReference type="InterPro" id="IPR026444">
    <property type="entry name" value="Secre_tail"/>
</dbReference>
<comment type="caution">
    <text evidence="4">The sequence shown here is derived from an EMBL/GenBank/DDBJ whole genome shotgun (WGS) entry which is preliminary data.</text>
</comment>
<evidence type="ECO:0000313" key="4">
    <source>
        <dbReference type="EMBL" id="MDN3708029.1"/>
    </source>
</evidence>
<evidence type="ECO:0000313" key="5">
    <source>
        <dbReference type="Proteomes" id="UP001242368"/>
    </source>
</evidence>
<dbReference type="RefSeq" id="WP_290363914.1">
    <property type="nucleotide sequence ID" value="NZ_JAUFQU010000001.1"/>
</dbReference>
<feature type="chain" id="PRO_5047413607" evidence="2">
    <location>
        <begin position="20"/>
        <end position="372"/>
    </location>
</feature>
<gene>
    <name evidence="4" type="ORF">QW060_13010</name>
</gene>
<protein>
    <submittedName>
        <fullName evidence="4">T9SS type A sorting domain-containing protein</fullName>
    </submittedName>
</protein>
<feature type="signal peptide" evidence="2">
    <location>
        <begin position="1"/>
        <end position="19"/>
    </location>
</feature>
<proteinExistence type="predicted"/>
<evidence type="ECO:0000256" key="1">
    <source>
        <dbReference type="ARBA" id="ARBA00022729"/>
    </source>
</evidence>
<sequence>MTKIYPFIASLLISTVALSQENELSCTINCPENISETVDSGVTSKMINYAIDFDCANLTTDCQIQYTIDSINAQDDVNHAINTNWAGLEWIVANDFDVPAGETLKFTAFIPTLLQYAMEGDVYFFEDNNGQPGNLITSFQNINMSNINLLGTTSLGGPVYEATYELPTEVILTEGKYWVGLHAEMLNPPSIYSSVYWATTGVGNIAENGVRAYKSSNGGTSWNTSGSMQNSDGAFKLKYECEEPMLVMTEGFNSGDAFPVGETTVTHQLVLGDEILDTCTFTITVQETLGTLEIEKEKSLLYPNPVIDYLNIESIDQITQIAVYSLEGKMIRTYEINSKSARIDFASYASGIYIIKEISENHQNRIYKVTKK</sequence>
<accession>A0ABT8CV11</accession>
<dbReference type="EMBL" id="JAUFQU010000001">
    <property type="protein sequence ID" value="MDN3708029.1"/>
    <property type="molecule type" value="Genomic_DNA"/>
</dbReference>
<organism evidence="4 5">
    <name type="scientific">Paenimyroides ceti</name>
    <dbReference type="NCBI Taxonomy" id="395087"/>
    <lineage>
        <taxon>Bacteria</taxon>
        <taxon>Pseudomonadati</taxon>
        <taxon>Bacteroidota</taxon>
        <taxon>Flavobacteriia</taxon>
        <taxon>Flavobacteriales</taxon>
        <taxon>Flavobacteriaceae</taxon>
        <taxon>Paenimyroides</taxon>
    </lineage>
</organism>
<reference evidence="5" key="1">
    <citation type="journal article" date="2019" name="Int. J. Syst. Evol. Microbiol.">
        <title>The Global Catalogue of Microorganisms (GCM) 10K type strain sequencing project: providing services to taxonomists for standard genome sequencing and annotation.</title>
        <authorList>
            <consortium name="The Broad Institute Genomics Platform"/>
            <consortium name="The Broad Institute Genome Sequencing Center for Infectious Disease"/>
            <person name="Wu L."/>
            <person name="Ma J."/>
        </authorList>
    </citation>
    <scope>NUCLEOTIDE SEQUENCE [LARGE SCALE GENOMIC DNA]</scope>
    <source>
        <strain evidence="5">CECT 7184</strain>
    </source>
</reference>
<keyword evidence="1 2" id="KW-0732">Signal</keyword>
<keyword evidence="5" id="KW-1185">Reference proteome</keyword>